<accession>A0ABS5CXD1</accession>
<organism evidence="3 4">
    <name type="scientific">Candidatus Phytoplasma meliae</name>
    <dbReference type="NCBI Taxonomy" id="1848402"/>
    <lineage>
        <taxon>Bacteria</taxon>
        <taxon>Bacillati</taxon>
        <taxon>Mycoplasmatota</taxon>
        <taxon>Mollicutes</taxon>
        <taxon>Acholeplasmatales</taxon>
        <taxon>Acholeplasmataceae</taxon>
        <taxon>Candidatus Phytoplasma</taxon>
        <taxon>16SrXIII (Mexican periwinkle virescence group)</taxon>
    </lineage>
</organism>
<sequence length="556" mass="62777">MIESKTKENTNVETIKEDINTFIQTISDYDNKPLIPPLKAKLESIQSTALNKEQVGQEIKNLIISIQGETQGNNINILPSKTIPLGEIIGYLGFIETQAQANIPAAIQQLTNSIQGDGNPFIMALKDKLATITTKHEITQLKESIRATPPPMTPENMTRALKEALKESNLMKDLKEVINTHLGDIKGALSGENIDSGLDEYIKVINECKKYENKEGTEVTESWKNTPKLEALTGLNREIKVLDGFRQYVNSNKPHFQIEPTLGVILHGVPGTGKTTLARAFAKTLGWTYIEIDGTNFHQYNQKEGIKMVKALFKVLMGEKDTQGNYSGGCEQAIVCIDECENTWGDLKKADSQATKNIVTMFKNNFTGAEYKEYIKKKNIFWIGTTNHLEDLDSAILSRFAAKIQVDPLDLEARRSLIKRKISHLHTGRNATDAERKLEHDAENYFIHKLPDEIEKYKALQSIRTIEHIINEAKMNALIDPAVGDTGKIKKCHIIKALAFFIKNTEDEEQLQLARKQESKEEKGLVLNRKDDERLKTLQKRPKDQLEQLEQQLTNN</sequence>
<keyword evidence="4" id="KW-1185">Reference proteome</keyword>
<name>A0ABS5CXD1_9MOLU</name>
<proteinExistence type="predicted"/>
<feature type="region of interest" description="Disordered" evidence="1">
    <location>
        <begin position="533"/>
        <end position="556"/>
    </location>
</feature>
<keyword evidence="3" id="KW-0547">Nucleotide-binding</keyword>
<evidence type="ECO:0000313" key="3">
    <source>
        <dbReference type="EMBL" id="MBP5835647.1"/>
    </source>
</evidence>
<dbReference type="SUPFAM" id="SSF52540">
    <property type="entry name" value="P-loop containing nucleoside triphosphate hydrolases"/>
    <property type="match status" value="1"/>
</dbReference>
<reference evidence="3" key="1">
    <citation type="submission" date="2021-04" db="EMBL/GenBank/DDBJ databases">
        <title>Genomic features of Candidatus Phytoplasma meliae isolate ChTYXIII (1SrXIII-G).</title>
        <authorList>
            <person name="Fernandez F.D."/>
            <person name="Conci L.R."/>
        </authorList>
    </citation>
    <scope>NUCLEOTIDE SEQUENCE [LARGE SCALE GENOMIC DNA]</scope>
    <source>
        <strain evidence="3">ChTYXIII-Mo</strain>
    </source>
</reference>
<dbReference type="SMART" id="SM00382">
    <property type="entry name" value="AAA"/>
    <property type="match status" value="1"/>
</dbReference>
<evidence type="ECO:0000256" key="1">
    <source>
        <dbReference type="SAM" id="MobiDB-lite"/>
    </source>
</evidence>
<dbReference type="Gene3D" id="3.40.50.300">
    <property type="entry name" value="P-loop containing nucleotide triphosphate hydrolases"/>
    <property type="match status" value="1"/>
</dbReference>
<dbReference type="EMBL" id="JACAOD020000001">
    <property type="protein sequence ID" value="MBP5835647.1"/>
    <property type="molecule type" value="Genomic_DNA"/>
</dbReference>
<evidence type="ECO:0000259" key="2">
    <source>
        <dbReference type="SMART" id="SM00382"/>
    </source>
</evidence>
<feature type="compositionally biased region" description="Basic and acidic residues" evidence="1">
    <location>
        <begin position="533"/>
        <end position="546"/>
    </location>
</feature>
<comment type="caution">
    <text evidence="3">The sequence shown here is derived from an EMBL/GenBank/DDBJ whole genome shotgun (WGS) entry which is preliminary data.</text>
</comment>
<evidence type="ECO:0000313" key="4">
    <source>
        <dbReference type="Proteomes" id="UP001195571"/>
    </source>
</evidence>
<dbReference type="GO" id="GO:0005524">
    <property type="term" value="F:ATP binding"/>
    <property type="evidence" value="ECO:0007669"/>
    <property type="project" value="UniProtKB-KW"/>
</dbReference>
<dbReference type="Proteomes" id="UP001195571">
    <property type="component" value="Unassembled WGS sequence"/>
</dbReference>
<keyword evidence="3" id="KW-0067">ATP-binding</keyword>
<protein>
    <submittedName>
        <fullName evidence="3">ATP-binding protein</fullName>
    </submittedName>
</protein>
<dbReference type="InterPro" id="IPR003959">
    <property type="entry name" value="ATPase_AAA_core"/>
</dbReference>
<dbReference type="InterPro" id="IPR027417">
    <property type="entry name" value="P-loop_NTPase"/>
</dbReference>
<dbReference type="InterPro" id="IPR003593">
    <property type="entry name" value="AAA+_ATPase"/>
</dbReference>
<dbReference type="PANTHER" id="PTHR23074:SF83">
    <property type="entry name" value="VACUOLAR PROTEIN SORTING-ASSOCIATED PROTEIN 4A"/>
    <property type="match status" value="1"/>
</dbReference>
<dbReference type="PANTHER" id="PTHR23074">
    <property type="entry name" value="AAA DOMAIN-CONTAINING"/>
    <property type="match status" value="1"/>
</dbReference>
<dbReference type="InterPro" id="IPR050304">
    <property type="entry name" value="MT-severing_AAA_ATPase"/>
</dbReference>
<feature type="domain" description="AAA+ ATPase" evidence="2">
    <location>
        <begin position="260"/>
        <end position="410"/>
    </location>
</feature>
<dbReference type="RefSeq" id="WP_203551913.1">
    <property type="nucleotide sequence ID" value="NZ_JACAOD020000001.1"/>
</dbReference>
<gene>
    <name evidence="3" type="ORF">CHTY_000080</name>
</gene>
<dbReference type="Pfam" id="PF00004">
    <property type="entry name" value="AAA"/>
    <property type="match status" value="1"/>
</dbReference>